<feature type="domain" description="Protein kinase" evidence="7">
    <location>
        <begin position="57"/>
        <end position="311"/>
    </location>
</feature>
<dbReference type="AlphaFoldDB" id="A0A2N5Y3J3"/>
<keyword evidence="4" id="KW-0418">Kinase</keyword>
<evidence type="ECO:0000259" key="7">
    <source>
        <dbReference type="PROSITE" id="PS50011"/>
    </source>
</evidence>
<keyword evidence="2" id="KW-0808">Transferase</keyword>
<dbReference type="EMBL" id="PKLZ01000003">
    <property type="protein sequence ID" value="PLW82964.1"/>
    <property type="molecule type" value="Genomic_DNA"/>
</dbReference>
<evidence type="ECO:0000256" key="4">
    <source>
        <dbReference type="ARBA" id="ARBA00022777"/>
    </source>
</evidence>
<evidence type="ECO:0000256" key="1">
    <source>
        <dbReference type="ARBA" id="ARBA00012513"/>
    </source>
</evidence>
<dbReference type="PANTHER" id="PTHR43671">
    <property type="entry name" value="SERINE/THREONINE-PROTEIN KINASE NEK"/>
    <property type="match status" value="1"/>
</dbReference>
<dbReference type="InterPro" id="IPR050660">
    <property type="entry name" value="NEK_Ser/Thr_kinase"/>
</dbReference>
<keyword evidence="6" id="KW-1133">Transmembrane helix</keyword>
<dbReference type="PROSITE" id="PS00108">
    <property type="entry name" value="PROTEIN_KINASE_ST"/>
    <property type="match status" value="1"/>
</dbReference>
<evidence type="ECO:0000256" key="5">
    <source>
        <dbReference type="ARBA" id="ARBA00022840"/>
    </source>
</evidence>
<evidence type="ECO:0000313" key="8">
    <source>
        <dbReference type="EMBL" id="PLW82964.1"/>
    </source>
</evidence>
<dbReference type="InterPro" id="IPR000719">
    <property type="entry name" value="Prot_kinase_dom"/>
</dbReference>
<protein>
    <recommendedName>
        <fullName evidence="1">non-specific serine/threonine protein kinase</fullName>
        <ecNumber evidence="1">2.7.11.1</ecNumber>
    </recommendedName>
</protein>
<keyword evidence="5" id="KW-0067">ATP-binding</keyword>
<reference evidence="9" key="1">
    <citation type="submission" date="2017-11" db="EMBL/GenBank/DDBJ databases">
        <title>The draft genome sequence of Chromatocurvus sp. F02.</title>
        <authorList>
            <person name="Du Z.-J."/>
            <person name="Chang Y.-Q."/>
        </authorList>
    </citation>
    <scope>NUCLEOTIDE SEQUENCE [LARGE SCALE GENOMIC DNA]</scope>
    <source>
        <strain evidence="9">F02</strain>
    </source>
</reference>
<dbReference type="Pfam" id="PF00069">
    <property type="entry name" value="Pkinase"/>
    <property type="match status" value="1"/>
</dbReference>
<evidence type="ECO:0000256" key="3">
    <source>
        <dbReference type="ARBA" id="ARBA00022741"/>
    </source>
</evidence>
<dbReference type="CDD" id="cd14014">
    <property type="entry name" value="STKc_PknB_like"/>
    <property type="match status" value="1"/>
</dbReference>
<evidence type="ECO:0000313" key="9">
    <source>
        <dbReference type="Proteomes" id="UP000234845"/>
    </source>
</evidence>
<comment type="caution">
    <text evidence="8">The sequence shown here is derived from an EMBL/GenBank/DDBJ whole genome shotgun (WGS) entry which is preliminary data.</text>
</comment>
<dbReference type="SUPFAM" id="SSF56112">
    <property type="entry name" value="Protein kinase-like (PK-like)"/>
    <property type="match status" value="1"/>
</dbReference>
<organism evidence="8 9">
    <name type="scientific">Kineobactrum sediminis</name>
    <dbReference type="NCBI Taxonomy" id="1905677"/>
    <lineage>
        <taxon>Bacteria</taxon>
        <taxon>Pseudomonadati</taxon>
        <taxon>Pseudomonadota</taxon>
        <taxon>Gammaproteobacteria</taxon>
        <taxon>Cellvibrionales</taxon>
        <taxon>Halieaceae</taxon>
        <taxon>Kineobactrum</taxon>
    </lineage>
</organism>
<dbReference type="EC" id="2.7.11.1" evidence="1"/>
<dbReference type="InterPro" id="IPR011009">
    <property type="entry name" value="Kinase-like_dom_sf"/>
</dbReference>
<keyword evidence="9" id="KW-1185">Reference proteome</keyword>
<proteinExistence type="predicted"/>
<dbReference type="Proteomes" id="UP000234845">
    <property type="component" value="Unassembled WGS sequence"/>
</dbReference>
<name>A0A2N5Y3J3_9GAMM</name>
<keyword evidence="6" id="KW-0812">Transmembrane</keyword>
<evidence type="ECO:0000256" key="2">
    <source>
        <dbReference type="ARBA" id="ARBA00022679"/>
    </source>
</evidence>
<dbReference type="InterPro" id="IPR008271">
    <property type="entry name" value="Ser/Thr_kinase_AS"/>
</dbReference>
<keyword evidence="6" id="KW-0472">Membrane</keyword>
<dbReference type="Gene3D" id="1.10.510.10">
    <property type="entry name" value="Transferase(Phosphotransferase) domain 1"/>
    <property type="match status" value="1"/>
</dbReference>
<dbReference type="PANTHER" id="PTHR43671:SF13">
    <property type="entry name" value="SERINE_THREONINE-PROTEIN KINASE NEK2"/>
    <property type="match status" value="1"/>
</dbReference>
<sequence>MRNCSRRWPPVAGIFAKRRWSCGYRGWPCARVCATPGCRARRPWDSPVAIEDRVGPYRILRLLRRGGQGSVFLGYDDRLQRRIAVKIYPLPADRAQRKQVLREAQLVAAIDSPRIVKVHDVIVGDEHLAMVMEYIPGCDLEELLDQGDLSLASIVSIATEITAAIALVRQQRIVHGDLKPSNVLVAPDGHIRLTDFGIAGNQGNSHRSGGSPSCVSPEQLKGLPLDVRSDLFALGCLLFRMLAGWHPFMRNGIVDNQAISKIAAPPLPATLADGTPLPEDLVTLVAQLLAKDPAERPHNTHEVRRRLHDIAAQAPRRLHYPLGDEARAAFREEAATEQPLQIPAGLRNQGRSRMPLRAGQWALFGVGRDWRRRHWLVGGGAVLTCLGLLLVALWPRAHRVHVPMPQLAISAASPLPADRVDPWLLEQVRDLSLQVAPTLVFTGEAPGFRSTTLDNSLEALRRPPPPEQLLISLSCQQALCVLGLERRAENWQRYRQVLLVPDAPAAHWHELIALAVNELYGGGH</sequence>
<gene>
    <name evidence="8" type="ORF">CWI75_05890</name>
</gene>
<dbReference type="GO" id="GO:0005524">
    <property type="term" value="F:ATP binding"/>
    <property type="evidence" value="ECO:0007669"/>
    <property type="project" value="UniProtKB-KW"/>
</dbReference>
<dbReference type="GO" id="GO:0004674">
    <property type="term" value="F:protein serine/threonine kinase activity"/>
    <property type="evidence" value="ECO:0007669"/>
    <property type="project" value="UniProtKB-EC"/>
</dbReference>
<dbReference type="SMART" id="SM00220">
    <property type="entry name" value="S_TKc"/>
    <property type="match status" value="1"/>
</dbReference>
<evidence type="ECO:0000256" key="6">
    <source>
        <dbReference type="SAM" id="Phobius"/>
    </source>
</evidence>
<dbReference type="PROSITE" id="PS50011">
    <property type="entry name" value="PROTEIN_KINASE_DOM"/>
    <property type="match status" value="1"/>
</dbReference>
<feature type="transmembrane region" description="Helical" evidence="6">
    <location>
        <begin position="375"/>
        <end position="394"/>
    </location>
</feature>
<dbReference type="Gene3D" id="3.30.200.20">
    <property type="entry name" value="Phosphorylase Kinase, domain 1"/>
    <property type="match status" value="1"/>
</dbReference>
<keyword evidence="3" id="KW-0547">Nucleotide-binding</keyword>
<accession>A0A2N5Y3J3</accession>